<gene>
    <name evidence="10" type="ORF">M378DRAFT_185095</name>
</gene>
<evidence type="ECO:0000256" key="9">
    <source>
        <dbReference type="SAM" id="Phobius"/>
    </source>
</evidence>
<sequence length="300" mass="32338">MPASIFGVLARLGLTALATYDGRSIFPLAYAQAIGCLVMGAALRLKQPIGNFYSPLYTALTTGFCGSLTTFSSWQFDVWDAWTNAGDAARGGLRNALDGIGLTVYTFSIGIAAFQFGHYTMSLLLVSLPSVRVNQPPPRAVRYGMAVLAVLTYAGAFPAYFLMSPQFRQQVTAALLFSFPGALTRYLLAVLLNLRIKAFPLGTFTANILGTGLLGLFHVLQNKTVNPLSPNACGLVEGLIDGYCGCLTTVSTFVAELHELGGWRSYRYAFLSWGVSQVLLLVILGPAQWAGHVQKQRVCD</sequence>
<proteinExistence type="inferred from homology"/>
<evidence type="ECO:0000256" key="1">
    <source>
        <dbReference type="ARBA" id="ARBA00002598"/>
    </source>
</evidence>
<evidence type="ECO:0000313" key="11">
    <source>
        <dbReference type="Proteomes" id="UP000054549"/>
    </source>
</evidence>
<dbReference type="GO" id="GO:0005886">
    <property type="term" value="C:plasma membrane"/>
    <property type="evidence" value="ECO:0007669"/>
    <property type="project" value="UniProtKB-SubCell"/>
</dbReference>
<dbReference type="FunCoup" id="A0A0C2XF53">
    <property type="interactions" value="40"/>
</dbReference>
<evidence type="ECO:0000256" key="7">
    <source>
        <dbReference type="ARBA" id="ARBA00035120"/>
    </source>
</evidence>
<evidence type="ECO:0000256" key="4">
    <source>
        <dbReference type="ARBA" id="ARBA00022692"/>
    </source>
</evidence>
<reference evidence="10 11" key="1">
    <citation type="submission" date="2014-04" db="EMBL/GenBank/DDBJ databases">
        <title>Evolutionary Origins and Diversification of the Mycorrhizal Mutualists.</title>
        <authorList>
            <consortium name="DOE Joint Genome Institute"/>
            <consortium name="Mycorrhizal Genomics Consortium"/>
            <person name="Kohler A."/>
            <person name="Kuo A."/>
            <person name="Nagy L.G."/>
            <person name="Floudas D."/>
            <person name="Copeland A."/>
            <person name="Barry K.W."/>
            <person name="Cichocki N."/>
            <person name="Veneault-Fourrey C."/>
            <person name="LaButti K."/>
            <person name="Lindquist E.A."/>
            <person name="Lipzen A."/>
            <person name="Lundell T."/>
            <person name="Morin E."/>
            <person name="Murat C."/>
            <person name="Riley R."/>
            <person name="Ohm R."/>
            <person name="Sun H."/>
            <person name="Tunlid A."/>
            <person name="Henrissat B."/>
            <person name="Grigoriev I.V."/>
            <person name="Hibbett D.S."/>
            <person name="Martin F."/>
        </authorList>
    </citation>
    <scope>NUCLEOTIDE SEQUENCE [LARGE SCALE GENOMIC DNA]</scope>
    <source>
        <strain evidence="10 11">Koide BX008</strain>
    </source>
</reference>
<comment type="subcellular location">
    <subcellularLocation>
        <location evidence="2">Cell membrane</location>
        <topology evidence="2">Multi-pass membrane protein</topology>
    </subcellularLocation>
</comment>
<evidence type="ECO:0000256" key="2">
    <source>
        <dbReference type="ARBA" id="ARBA00004651"/>
    </source>
</evidence>
<feature type="transmembrane region" description="Helical" evidence="9">
    <location>
        <begin position="57"/>
        <end position="76"/>
    </location>
</feature>
<dbReference type="InParanoid" id="A0A0C2XF53"/>
<comment type="catalytic activity">
    <reaction evidence="8">
        <text>fluoride(in) = fluoride(out)</text>
        <dbReference type="Rhea" id="RHEA:76159"/>
        <dbReference type="ChEBI" id="CHEBI:17051"/>
    </reaction>
    <physiologicalReaction direction="left-to-right" evidence="8">
        <dbReference type="Rhea" id="RHEA:76160"/>
    </physiologicalReaction>
</comment>
<keyword evidence="5 9" id="KW-1133">Transmembrane helix</keyword>
<evidence type="ECO:0000256" key="5">
    <source>
        <dbReference type="ARBA" id="ARBA00022989"/>
    </source>
</evidence>
<accession>A0A0C2XF53</accession>
<evidence type="ECO:0000256" key="8">
    <source>
        <dbReference type="ARBA" id="ARBA00035585"/>
    </source>
</evidence>
<comment type="function">
    <text evidence="1">Fluoride channel required for the rapid expulsion of cytoplasmic fluoride.</text>
</comment>
<keyword evidence="4 9" id="KW-0812">Transmembrane</keyword>
<dbReference type="Pfam" id="PF02537">
    <property type="entry name" value="CRCB"/>
    <property type="match status" value="2"/>
</dbReference>
<feature type="transmembrane region" description="Helical" evidence="9">
    <location>
        <begin position="268"/>
        <end position="287"/>
    </location>
</feature>
<dbReference type="GO" id="GO:1903425">
    <property type="term" value="F:fluoride transmembrane transporter activity"/>
    <property type="evidence" value="ECO:0007669"/>
    <property type="project" value="TreeGrafter"/>
</dbReference>
<dbReference type="HOGENOM" id="CLU_030507_1_0_1"/>
<organism evidence="10 11">
    <name type="scientific">Amanita muscaria (strain Koide BX008)</name>
    <dbReference type="NCBI Taxonomy" id="946122"/>
    <lineage>
        <taxon>Eukaryota</taxon>
        <taxon>Fungi</taxon>
        <taxon>Dikarya</taxon>
        <taxon>Basidiomycota</taxon>
        <taxon>Agaricomycotina</taxon>
        <taxon>Agaricomycetes</taxon>
        <taxon>Agaricomycetidae</taxon>
        <taxon>Agaricales</taxon>
        <taxon>Pluteineae</taxon>
        <taxon>Amanitaceae</taxon>
        <taxon>Amanita</taxon>
    </lineage>
</organism>
<evidence type="ECO:0000256" key="3">
    <source>
        <dbReference type="ARBA" id="ARBA00022475"/>
    </source>
</evidence>
<evidence type="ECO:0000313" key="10">
    <source>
        <dbReference type="EMBL" id="KIL68036.1"/>
    </source>
</evidence>
<protein>
    <submittedName>
        <fullName evidence="10">Uncharacterized protein</fullName>
    </submittedName>
</protein>
<dbReference type="InterPro" id="IPR003691">
    <property type="entry name" value="FluC"/>
</dbReference>
<dbReference type="PANTHER" id="PTHR28259">
    <property type="entry name" value="FLUORIDE EXPORT PROTEIN 1-RELATED"/>
    <property type="match status" value="1"/>
</dbReference>
<keyword evidence="3" id="KW-1003">Cell membrane</keyword>
<feature type="transmembrane region" description="Helical" evidence="9">
    <location>
        <begin position="201"/>
        <end position="220"/>
    </location>
</feature>
<dbReference type="EMBL" id="KN818229">
    <property type="protein sequence ID" value="KIL68036.1"/>
    <property type="molecule type" value="Genomic_DNA"/>
</dbReference>
<evidence type="ECO:0000256" key="6">
    <source>
        <dbReference type="ARBA" id="ARBA00023136"/>
    </source>
</evidence>
<keyword evidence="11" id="KW-1185">Reference proteome</keyword>
<dbReference type="AlphaFoldDB" id="A0A0C2XF53"/>
<name>A0A0C2XF53_AMAMK</name>
<feature type="transmembrane region" description="Helical" evidence="9">
    <location>
        <begin position="140"/>
        <end position="161"/>
    </location>
</feature>
<dbReference type="OrthoDB" id="409792at2759"/>
<feature type="transmembrane region" description="Helical" evidence="9">
    <location>
        <begin position="28"/>
        <end position="45"/>
    </location>
</feature>
<dbReference type="Proteomes" id="UP000054549">
    <property type="component" value="Unassembled WGS sequence"/>
</dbReference>
<feature type="transmembrane region" description="Helical" evidence="9">
    <location>
        <begin position="173"/>
        <end position="194"/>
    </location>
</feature>
<feature type="transmembrane region" description="Helical" evidence="9">
    <location>
        <begin position="104"/>
        <end position="128"/>
    </location>
</feature>
<dbReference type="STRING" id="946122.A0A0C2XF53"/>
<comment type="similarity">
    <text evidence="7">Belongs to the fluoride channel Fluc/FEX (TC 1.A.43) family.</text>
</comment>
<dbReference type="PANTHER" id="PTHR28259:SF1">
    <property type="entry name" value="FLUORIDE EXPORT PROTEIN 1-RELATED"/>
    <property type="match status" value="1"/>
</dbReference>
<keyword evidence="6 9" id="KW-0472">Membrane</keyword>